<accession>A0ABZ0PNF2</accession>
<dbReference type="Gene3D" id="3.60.15.10">
    <property type="entry name" value="Ribonuclease Z/Hydroxyacylglutathione hydrolase-like"/>
    <property type="match status" value="1"/>
</dbReference>
<dbReference type="Proteomes" id="UP001305521">
    <property type="component" value="Chromosome"/>
</dbReference>
<dbReference type="InterPro" id="IPR001279">
    <property type="entry name" value="Metallo-B-lactamas"/>
</dbReference>
<name>A0ABZ0PNF2_9PROT</name>
<feature type="domain" description="Metallo-beta-lactamase" evidence="1">
    <location>
        <begin position="77"/>
        <end position="114"/>
    </location>
</feature>
<dbReference type="InterPro" id="IPR052926">
    <property type="entry name" value="Metallo-beta-lactamase_dom"/>
</dbReference>
<dbReference type="SUPFAM" id="SSF56281">
    <property type="entry name" value="Metallo-hydrolase/oxidoreductase"/>
    <property type="match status" value="1"/>
</dbReference>
<proteinExistence type="predicted"/>
<dbReference type="PANTHER" id="PTHR13754">
    <property type="entry name" value="METALLO-BETA-LACTAMASE SUPERFAMILY PROTEIN"/>
    <property type="match status" value="1"/>
</dbReference>
<dbReference type="InterPro" id="IPR036866">
    <property type="entry name" value="RibonucZ/Hydroxyglut_hydro"/>
</dbReference>
<gene>
    <name evidence="2" type="ORF">R9Z33_10305</name>
</gene>
<dbReference type="RefSeq" id="WP_318651206.1">
    <property type="nucleotide sequence ID" value="NZ_CP137852.1"/>
</dbReference>
<evidence type="ECO:0000259" key="1">
    <source>
        <dbReference type="Pfam" id="PF00753"/>
    </source>
</evidence>
<dbReference type="Pfam" id="PF00753">
    <property type="entry name" value="Lactamase_B"/>
    <property type="match status" value="1"/>
</dbReference>
<dbReference type="InterPro" id="IPR041712">
    <property type="entry name" value="DHPS-like_MBL-fold"/>
</dbReference>
<evidence type="ECO:0000313" key="2">
    <source>
        <dbReference type="EMBL" id="WPB87253.1"/>
    </source>
</evidence>
<sequence length="328" mass="35290">MALMAAERIEIQVLVDNVLDMLSSTPRFVTRETQQLLRRGMKRTTGGALCCASHGLSLLVTAHGPNGPRTMLFDGGPVDMTFERNATRLGVDFAAIEAVMLSHGHWDHAGGLPQAFAMIQAATPGRRVPLYLHPGMFRERGMRQGDGGVLPMDYIPSPAQWAEMGAEPVVTAEARTLLDDLFYVSAEIPRVTPYERGLPGQVVRDAEGSPWVADEALMDERFLAVRLAGQGIVVFSACSHAGVVNVLHAARAAFPGERLFAVMGGFHLSGENEKIIPETVADISGFDLPLVIPAHCTGWRAVNALEREMGPKVVPAAVGKLFTLTAGM</sequence>
<dbReference type="EMBL" id="CP137852">
    <property type="protein sequence ID" value="WPB87253.1"/>
    <property type="molecule type" value="Genomic_DNA"/>
</dbReference>
<reference evidence="2 3" key="1">
    <citation type="submission" date="2023-11" db="EMBL/GenBank/DDBJ databases">
        <title>Arctic aerobic anoxygenic photoheterotroph Sediminicoccus rosea KRV36 adapts its photosynthesis to long days of polar summer.</title>
        <authorList>
            <person name="Tomasch J."/>
            <person name="Kopejtka K."/>
            <person name="Bily T."/>
            <person name="Gardiner A.T."/>
            <person name="Gardian Z."/>
            <person name="Shivaramu S."/>
            <person name="Koblizek M."/>
            <person name="Engelhardt F."/>
            <person name="Kaftan D."/>
        </authorList>
    </citation>
    <scope>NUCLEOTIDE SEQUENCE [LARGE SCALE GENOMIC DNA]</scope>
    <source>
        <strain evidence="2 3">R-30</strain>
    </source>
</reference>
<dbReference type="CDD" id="cd07713">
    <property type="entry name" value="DHPS-like_MBL-fold"/>
    <property type="match status" value="1"/>
</dbReference>
<protein>
    <submittedName>
        <fullName evidence="2">MBL fold metallo-hydrolase</fullName>
    </submittedName>
</protein>
<dbReference type="PANTHER" id="PTHR13754:SF13">
    <property type="entry name" value="METALLO-BETA-LACTAMASE SUPERFAMILY PROTEIN (AFU_ORTHOLOGUE AFUA_3G07630)"/>
    <property type="match status" value="1"/>
</dbReference>
<keyword evidence="3" id="KW-1185">Reference proteome</keyword>
<evidence type="ECO:0000313" key="3">
    <source>
        <dbReference type="Proteomes" id="UP001305521"/>
    </source>
</evidence>
<organism evidence="2 3">
    <name type="scientific">Sediminicoccus rosea</name>
    <dbReference type="NCBI Taxonomy" id="1225128"/>
    <lineage>
        <taxon>Bacteria</taxon>
        <taxon>Pseudomonadati</taxon>
        <taxon>Pseudomonadota</taxon>
        <taxon>Alphaproteobacteria</taxon>
        <taxon>Acetobacterales</taxon>
        <taxon>Roseomonadaceae</taxon>
        <taxon>Sediminicoccus</taxon>
    </lineage>
</organism>